<dbReference type="InterPro" id="IPR005761">
    <property type="entry name" value="UDP-N-AcMur-Glu-dNH2Pim_ligase"/>
</dbReference>
<dbReference type="PANTHER" id="PTHR23135:SF4">
    <property type="entry name" value="UDP-N-ACETYLMURAMOYL-L-ALANYL-D-GLUTAMATE--2,6-DIAMINOPIMELATE LIGASE MURE HOMOLOG, CHLOROPLASTIC"/>
    <property type="match status" value="1"/>
</dbReference>
<dbReference type="SUPFAM" id="SSF63418">
    <property type="entry name" value="MurE/MurF N-terminal domain"/>
    <property type="match status" value="1"/>
</dbReference>
<feature type="domain" description="Mur ligase central" evidence="4">
    <location>
        <begin position="116"/>
        <end position="317"/>
    </location>
</feature>
<evidence type="ECO:0000259" key="4">
    <source>
        <dbReference type="Pfam" id="PF08245"/>
    </source>
</evidence>
<dbReference type="GO" id="GO:0005737">
    <property type="term" value="C:cytoplasm"/>
    <property type="evidence" value="ECO:0007669"/>
    <property type="project" value="InterPro"/>
</dbReference>
<dbReference type="GO" id="GO:0016881">
    <property type="term" value="F:acid-amino acid ligase activity"/>
    <property type="evidence" value="ECO:0007669"/>
    <property type="project" value="InterPro"/>
</dbReference>
<dbReference type="GO" id="GO:0008360">
    <property type="term" value="P:regulation of cell shape"/>
    <property type="evidence" value="ECO:0007669"/>
    <property type="project" value="InterPro"/>
</dbReference>
<feature type="domain" description="Mur ligase N-terminal catalytic" evidence="2">
    <location>
        <begin position="29"/>
        <end position="100"/>
    </location>
</feature>
<dbReference type="EMBL" id="CAFBOP010000002">
    <property type="protein sequence ID" value="CAB4976680.1"/>
    <property type="molecule type" value="Genomic_DNA"/>
</dbReference>
<proteinExistence type="inferred from homology"/>
<dbReference type="EMBL" id="CAFBPP010000002">
    <property type="protein sequence ID" value="CAB5008704.1"/>
    <property type="molecule type" value="Genomic_DNA"/>
</dbReference>
<dbReference type="NCBIfam" id="TIGR01085">
    <property type="entry name" value="murE"/>
    <property type="match status" value="1"/>
</dbReference>
<organism evidence="7">
    <name type="scientific">freshwater metagenome</name>
    <dbReference type="NCBI Taxonomy" id="449393"/>
    <lineage>
        <taxon>unclassified sequences</taxon>
        <taxon>metagenomes</taxon>
        <taxon>ecological metagenomes</taxon>
    </lineage>
</organism>
<dbReference type="PANTHER" id="PTHR23135">
    <property type="entry name" value="MUR LIGASE FAMILY MEMBER"/>
    <property type="match status" value="1"/>
</dbReference>
<evidence type="ECO:0000259" key="2">
    <source>
        <dbReference type="Pfam" id="PF01225"/>
    </source>
</evidence>
<dbReference type="NCBIfam" id="NF001126">
    <property type="entry name" value="PRK00139.1-4"/>
    <property type="match status" value="1"/>
</dbReference>
<dbReference type="SUPFAM" id="SSF53244">
    <property type="entry name" value="MurD-like peptide ligases, peptide-binding domain"/>
    <property type="match status" value="1"/>
</dbReference>
<dbReference type="Gene3D" id="3.90.190.20">
    <property type="entry name" value="Mur ligase, C-terminal domain"/>
    <property type="match status" value="1"/>
</dbReference>
<dbReference type="HAMAP" id="MF_00208">
    <property type="entry name" value="MurE"/>
    <property type="match status" value="1"/>
</dbReference>
<evidence type="ECO:0000256" key="1">
    <source>
        <dbReference type="ARBA" id="ARBA00005898"/>
    </source>
</evidence>
<dbReference type="NCBIfam" id="NF001124">
    <property type="entry name" value="PRK00139.1-2"/>
    <property type="match status" value="1"/>
</dbReference>
<dbReference type="InterPro" id="IPR036615">
    <property type="entry name" value="Mur_ligase_C_dom_sf"/>
</dbReference>
<dbReference type="AlphaFoldDB" id="A0A6J7Q3A6"/>
<dbReference type="InterPro" id="IPR000713">
    <property type="entry name" value="Mur_ligase_N"/>
</dbReference>
<dbReference type="InterPro" id="IPR035911">
    <property type="entry name" value="MurE/MurF_N"/>
</dbReference>
<dbReference type="Pfam" id="PF02875">
    <property type="entry name" value="Mur_ligase_C"/>
    <property type="match status" value="1"/>
</dbReference>
<evidence type="ECO:0000313" key="5">
    <source>
        <dbReference type="EMBL" id="CAB4779481.1"/>
    </source>
</evidence>
<dbReference type="SUPFAM" id="SSF53623">
    <property type="entry name" value="MurD-like peptide ligases, catalytic domain"/>
    <property type="match status" value="1"/>
</dbReference>
<dbReference type="Gene3D" id="3.40.1190.10">
    <property type="entry name" value="Mur-like, catalytic domain"/>
    <property type="match status" value="1"/>
</dbReference>
<dbReference type="GO" id="GO:0005524">
    <property type="term" value="F:ATP binding"/>
    <property type="evidence" value="ECO:0007669"/>
    <property type="project" value="InterPro"/>
</dbReference>
<accession>A0A6J7Q3A6</accession>
<comment type="similarity">
    <text evidence="1">Belongs to the MurCDEF family. MurE subfamily.</text>
</comment>
<evidence type="ECO:0000313" key="6">
    <source>
        <dbReference type="EMBL" id="CAB4976680.1"/>
    </source>
</evidence>
<gene>
    <name evidence="5" type="ORF">UFOPK2967_00178</name>
    <name evidence="6" type="ORF">UFOPK3984_00127</name>
    <name evidence="7" type="ORF">UFOPK4114_00119</name>
</gene>
<name>A0A6J7Q3A6_9ZZZZ</name>
<dbReference type="EMBL" id="CAFAAC010000005">
    <property type="protein sequence ID" value="CAB4779481.1"/>
    <property type="molecule type" value="Genomic_DNA"/>
</dbReference>
<dbReference type="InterPro" id="IPR004101">
    <property type="entry name" value="Mur_ligase_C"/>
</dbReference>
<dbReference type="GO" id="GO:0051301">
    <property type="term" value="P:cell division"/>
    <property type="evidence" value="ECO:0007669"/>
    <property type="project" value="InterPro"/>
</dbReference>
<evidence type="ECO:0000313" key="7">
    <source>
        <dbReference type="EMBL" id="CAB5008704.1"/>
    </source>
</evidence>
<dbReference type="Gene3D" id="3.40.1390.10">
    <property type="entry name" value="MurE/MurF, N-terminal domain"/>
    <property type="match status" value="1"/>
</dbReference>
<evidence type="ECO:0000259" key="3">
    <source>
        <dbReference type="Pfam" id="PF02875"/>
    </source>
</evidence>
<feature type="domain" description="Mur ligase C-terminal" evidence="3">
    <location>
        <begin position="339"/>
        <end position="465"/>
    </location>
</feature>
<protein>
    <submittedName>
        <fullName evidence="7">Unannotated protein</fullName>
    </submittedName>
</protein>
<dbReference type="Pfam" id="PF08245">
    <property type="entry name" value="Mur_ligase_M"/>
    <property type="match status" value="1"/>
</dbReference>
<dbReference type="Pfam" id="PF01225">
    <property type="entry name" value="Mur_ligase"/>
    <property type="match status" value="1"/>
</dbReference>
<reference evidence="7" key="1">
    <citation type="submission" date="2020-05" db="EMBL/GenBank/DDBJ databases">
        <authorList>
            <person name="Chiriac C."/>
            <person name="Salcher M."/>
            <person name="Ghai R."/>
            <person name="Kavagutti S V."/>
        </authorList>
    </citation>
    <scope>NUCLEOTIDE SEQUENCE</scope>
</reference>
<sequence>MERPLLTTSRSLSAIASLLGTTSPEKDLHITGVSNNSSLVEPGDIFLAYPGAKVHGASFTKVAMKKGALAVITDLEGAKLSTELPTIVVNNPRKAAGDLSAWFYSEPMRDIYSVGITGTNGKTTTTTLLHQIWMNSGSESGLIGTVGTRIGDEALSSTRTTPESCEIQSLIAVMRERHLRNVAMEVSSHALSLDRIQGSHFNIVGFTNLTQDHLDFHGDMETYYLAKKKLFSFEFADLAVINIDSEYGARLANEIDIPFLSVSRDATSADWHYESIVATKSGTDVSIRGIGGILIEGTLPLHGDYNLDNALMAIAIAIQSGVNPVEISSLLSQLTGAQGRLERIDVGQNFLTFVDYAHTPDAVSRVLETCRAMTQGKVIGVLGCGGDRDPSKRPLMGKALVEGSDIAIFTSDNPRSENPETILLQMVGSLKIAPPHTVISDRRGAISQAIDFASGGDVVVVMGKGHETGQEISGVVLPFDDRLILASAIEGKA</sequence>
<dbReference type="InterPro" id="IPR013221">
    <property type="entry name" value="Mur_ligase_cen"/>
</dbReference>
<dbReference type="InterPro" id="IPR036565">
    <property type="entry name" value="Mur-like_cat_sf"/>
</dbReference>